<accession>A0AAV4U9S3</accession>
<dbReference type="InterPro" id="IPR023174">
    <property type="entry name" value="PDEase_CS"/>
</dbReference>
<dbReference type="FunFam" id="3.30.450.40:FF:000032">
    <property type="entry name" value="Phosphodiesterase"/>
    <property type="match status" value="1"/>
</dbReference>
<dbReference type="InterPro" id="IPR003607">
    <property type="entry name" value="HD/PDEase_dom"/>
</dbReference>
<proteinExistence type="inferred from homology"/>
<dbReference type="PANTHER" id="PTHR11347">
    <property type="entry name" value="CYCLIC NUCLEOTIDE PHOSPHODIESTERASE"/>
    <property type="match status" value="1"/>
</dbReference>
<evidence type="ECO:0000256" key="2">
    <source>
        <dbReference type="ARBA" id="ARBA00022535"/>
    </source>
</evidence>
<comment type="similarity">
    <text evidence="1 6">Belongs to the cyclic nucleotide phosphodiesterase family.</text>
</comment>
<evidence type="ECO:0000259" key="7">
    <source>
        <dbReference type="PROSITE" id="PS51845"/>
    </source>
</evidence>
<keyword evidence="4 6" id="KW-0378">Hydrolase</keyword>
<dbReference type="SUPFAM" id="SSF55781">
    <property type="entry name" value="GAF domain-like"/>
    <property type="match status" value="1"/>
</dbReference>
<feature type="binding site" evidence="5">
    <location>
        <position position="434"/>
    </location>
    <ligand>
        <name>Zn(2+)</name>
        <dbReference type="ChEBI" id="CHEBI:29105"/>
        <label>2</label>
    </ligand>
</feature>
<dbReference type="GO" id="GO:0007165">
    <property type="term" value="P:signal transduction"/>
    <property type="evidence" value="ECO:0007669"/>
    <property type="project" value="InterPro"/>
</dbReference>
<dbReference type="InterPro" id="IPR036971">
    <property type="entry name" value="PDEase_catalytic_dom_sf"/>
</dbReference>
<feature type="binding site" evidence="5">
    <location>
        <position position="433"/>
    </location>
    <ligand>
        <name>Zn(2+)</name>
        <dbReference type="ChEBI" id="CHEBI:29105"/>
        <label>1</label>
    </ligand>
</feature>
<evidence type="ECO:0000256" key="5">
    <source>
        <dbReference type="PIRSR" id="PIRSR623088-3"/>
    </source>
</evidence>
<dbReference type="Gene3D" id="1.10.1300.10">
    <property type="entry name" value="3'5'-cyclic nucleotide phosphodiesterase, catalytic domain"/>
    <property type="match status" value="1"/>
</dbReference>
<feature type="binding site" evidence="5">
    <location>
        <position position="434"/>
    </location>
    <ligand>
        <name>Zn(2+)</name>
        <dbReference type="ChEBI" id="CHEBI:29105"/>
        <label>1</label>
    </ligand>
</feature>
<dbReference type="Pfam" id="PF01590">
    <property type="entry name" value="GAF"/>
    <property type="match status" value="1"/>
</dbReference>
<organism evidence="8 9">
    <name type="scientific">Caerostris darwini</name>
    <dbReference type="NCBI Taxonomy" id="1538125"/>
    <lineage>
        <taxon>Eukaryota</taxon>
        <taxon>Metazoa</taxon>
        <taxon>Ecdysozoa</taxon>
        <taxon>Arthropoda</taxon>
        <taxon>Chelicerata</taxon>
        <taxon>Arachnida</taxon>
        <taxon>Araneae</taxon>
        <taxon>Araneomorphae</taxon>
        <taxon>Entelegynae</taxon>
        <taxon>Araneoidea</taxon>
        <taxon>Araneidae</taxon>
        <taxon>Caerostris</taxon>
    </lineage>
</organism>
<dbReference type="CDD" id="cd00077">
    <property type="entry name" value="HDc"/>
    <property type="match status" value="1"/>
</dbReference>
<dbReference type="SUPFAM" id="SSF109604">
    <property type="entry name" value="HD-domain/PDEase-like"/>
    <property type="match status" value="1"/>
</dbReference>
<dbReference type="Proteomes" id="UP001054837">
    <property type="component" value="Unassembled WGS sequence"/>
</dbReference>
<dbReference type="InterPro" id="IPR002073">
    <property type="entry name" value="PDEase_catalytic_dom"/>
</dbReference>
<dbReference type="SMART" id="SM00065">
    <property type="entry name" value="GAF"/>
    <property type="match status" value="1"/>
</dbReference>
<gene>
    <name evidence="8" type="primary">Pde11</name>
    <name evidence="8" type="ORF">CDAR_522761</name>
</gene>
<feature type="domain" description="PDEase" evidence="7">
    <location>
        <begin position="413"/>
        <end position="547"/>
    </location>
</feature>
<dbReference type="InterPro" id="IPR003018">
    <property type="entry name" value="GAF"/>
</dbReference>
<dbReference type="PRINTS" id="PR00387">
    <property type="entry name" value="PDIESTERASE1"/>
</dbReference>
<dbReference type="PROSITE" id="PS00126">
    <property type="entry name" value="PDEASE_I_1"/>
    <property type="match status" value="1"/>
</dbReference>
<keyword evidence="9" id="KW-1185">Reference proteome</keyword>
<evidence type="ECO:0000256" key="1">
    <source>
        <dbReference type="ARBA" id="ARBA00007648"/>
    </source>
</evidence>
<dbReference type="InterPro" id="IPR029016">
    <property type="entry name" value="GAF-like_dom_sf"/>
</dbReference>
<dbReference type="InterPro" id="IPR023088">
    <property type="entry name" value="PDEase"/>
</dbReference>
<name>A0AAV4U9S3_9ARAC</name>
<keyword evidence="3 5" id="KW-0479">Metal-binding</keyword>
<dbReference type="PROSITE" id="PS51845">
    <property type="entry name" value="PDEASE_I_2"/>
    <property type="match status" value="1"/>
</dbReference>
<evidence type="ECO:0000256" key="4">
    <source>
        <dbReference type="ARBA" id="ARBA00022801"/>
    </source>
</evidence>
<comment type="cofactor">
    <cofactor evidence="6">
        <name>a divalent metal cation</name>
        <dbReference type="ChEBI" id="CHEBI:60240"/>
    </cofactor>
    <text evidence="6">Binds 2 divalent metal cations per subunit. Site 1 may preferentially bind zinc ions, while site 2 has a preference for magnesium and/or manganese ions.</text>
</comment>
<dbReference type="EC" id="3.1.4.-" evidence="6"/>
<dbReference type="Pfam" id="PF00233">
    <property type="entry name" value="PDEase_I"/>
    <property type="match status" value="1"/>
</dbReference>
<comment type="caution">
    <text evidence="8">The sequence shown here is derived from an EMBL/GenBank/DDBJ whole genome shotgun (WGS) entry which is preliminary data.</text>
</comment>
<dbReference type="EMBL" id="BPLQ01010924">
    <property type="protein sequence ID" value="GIY54482.1"/>
    <property type="molecule type" value="Genomic_DNA"/>
</dbReference>
<dbReference type="GO" id="GO:0046872">
    <property type="term" value="F:metal ion binding"/>
    <property type="evidence" value="ECO:0007669"/>
    <property type="project" value="UniProtKB-KW"/>
</dbReference>
<dbReference type="AlphaFoldDB" id="A0AAV4U9S3"/>
<evidence type="ECO:0000256" key="6">
    <source>
        <dbReference type="RuleBase" id="RU363067"/>
    </source>
</evidence>
<protein>
    <recommendedName>
        <fullName evidence="6">Phosphodiesterase</fullName>
        <ecNumber evidence="6">3.1.4.-</ecNumber>
    </recommendedName>
</protein>
<evidence type="ECO:0000256" key="3">
    <source>
        <dbReference type="ARBA" id="ARBA00022723"/>
    </source>
</evidence>
<sequence>MNNANLNGERLADIEIEKVESWLDDHPQFVHDYFVRKATWQMVDSWLLFHSAPQSMVKETSRLNNSSSGVVTQARKTSFQELESETGLSRCPCSQLFDLSRSSSVEQTQGREEICIPWRTGIMGQVAEYRESLNMPDCYKIRNIGIRNAELYDTSKLENKRNQVLLDLARMVFEEQSTISPIAHRIMIHIQSFIQVERCQVLLLDENTKTFSRFFDWDINDMKTENLDSSTSFEGRFPINVGITGYVATTGETLNIPDLLQDDRFDPSVDEDSNFRHHSILCMPIRNASKNIVGVFQLINKLSRNPFTKKDEHIFEVFATLCGLGIQHAQLYERAMKATAKTKVTLEVLSYHATAPLEEVQELLREYHIAYKLHDLKFDYFSLSDKEMLKACLRMFKDLGFIQRFRIEYDVSKLGRVLGELETLSLLIACLSHDLDHRGTTNSFLKKSNSPLAQLYSTSTMEHHHFDQCIMILNSKGNQILSHLSSEEYMNVIHVLKSAILATDLTVYYKAMLMTACDIAGITKPWEIQRKVNYVIYVFNCVLTNYV</sequence>
<dbReference type="GO" id="GO:0004114">
    <property type="term" value="F:3',5'-cyclic-nucleotide phosphodiesterase activity"/>
    <property type="evidence" value="ECO:0007669"/>
    <property type="project" value="InterPro"/>
</dbReference>
<evidence type="ECO:0000313" key="9">
    <source>
        <dbReference type="Proteomes" id="UP001054837"/>
    </source>
</evidence>
<keyword evidence="2" id="KW-0140">cGMP</keyword>
<dbReference type="Gene3D" id="3.30.450.40">
    <property type="match status" value="2"/>
</dbReference>
<reference evidence="8 9" key="1">
    <citation type="submission" date="2021-06" db="EMBL/GenBank/DDBJ databases">
        <title>Caerostris darwini draft genome.</title>
        <authorList>
            <person name="Kono N."/>
            <person name="Arakawa K."/>
        </authorList>
    </citation>
    <scope>NUCLEOTIDE SEQUENCE [LARGE SCALE GENOMIC DNA]</scope>
</reference>
<evidence type="ECO:0000313" key="8">
    <source>
        <dbReference type="EMBL" id="GIY54482.1"/>
    </source>
</evidence>